<dbReference type="PANTHER" id="PTHR33495">
    <property type="entry name" value="ANTI-SIGMA FACTOR ANTAGONIST TM_1081-RELATED-RELATED"/>
    <property type="match status" value="1"/>
</dbReference>
<feature type="domain" description="STAS" evidence="3">
    <location>
        <begin position="1"/>
        <end position="109"/>
    </location>
</feature>
<dbReference type="Pfam" id="PF01740">
    <property type="entry name" value="STAS"/>
    <property type="match status" value="1"/>
</dbReference>
<evidence type="ECO:0000259" key="3">
    <source>
        <dbReference type="PROSITE" id="PS50801"/>
    </source>
</evidence>
<dbReference type="Gene3D" id="3.30.750.24">
    <property type="entry name" value="STAS domain"/>
    <property type="match status" value="1"/>
</dbReference>
<dbReference type="Proteomes" id="UP001302719">
    <property type="component" value="Chromosome"/>
</dbReference>
<name>A0AA96JVD4_9BACT</name>
<dbReference type="InterPro" id="IPR003658">
    <property type="entry name" value="Anti-sigma_ant"/>
</dbReference>
<dbReference type="InterPro" id="IPR002645">
    <property type="entry name" value="STAS_dom"/>
</dbReference>
<evidence type="ECO:0000313" key="4">
    <source>
        <dbReference type="EMBL" id="WNM56791.1"/>
    </source>
</evidence>
<dbReference type="SUPFAM" id="SSF52091">
    <property type="entry name" value="SpoIIaa-like"/>
    <property type="match status" value="1"/>
</dbReference>
<evidence type="ECO:0000256" key="2">
    <source>
        <dbReference type="RuleBase" id="RU003749"/>
    </source>
</evidence>
<accession>A0AA96JVD4</accession>
<protein>
    <recommendedName>
        <fullName evidence="2">Anti-sigma factor antagonist</fullName>
    </recommendedName>
</protein>
<dbReference type="CDD" id="cd07043">
    <property type="entry name" value="STAS_anti-anti-sigma_factors"/>
    <property type="match status" value="1"/>
</dbReference>
<reference evidence="4 5" key="1">
    <citation type="submission" date="2023-01" db="EMBL/GenBank/DDBJ databases">
        <title>Cultivation and genomic characterization of new, ubiquitous marine nitrite-oxidizing bacteria from the Nitrospirales.</title>
        <authorList>
            <person name="Mueller A.J."/>
            <person name="Daebeler A."/>
            <person name="Herbold C.W."/>
            <person name="Kirkegaard R.H."/>
            <person name="Daims H."/>
        </authorList>
    </citation>
    <scope>NUCLEOTIDE SEQUENCE [LARGE SCALE GENOMIC DNA]</scope>
    <source>
        <strain evidence="4 5">VA</strain>
    </source>
</reference>
<sequence length="115" mass="12644">MNVTQEKSENVVVVHLAGRFDFGARKTFKDSLGEAMKEELPIVLDFGEVSFVDSSALGILVIAHQTLKSKKIPFSLVNPQPYVRQVLDLANVAKMIPIYQTIGEVPQMAVVSSKV</sequence>
<dbReference type="InterPro" id="IPR036513">
    <property type="entry name" value="STAS_dom_sf"/>
</dbReference>
<evidence type="ECO:0000313" key="5">
    <source>
        <dbReference type="Proteomes" id="UP001302719"/>
    </source>
</evidence>
<dbReference type="EMBL" id="CP116967">
    <property type="protein sequence ID" value="WNM56791.1"/>
    <property type="molecule type" value="Genomic_DNA"/>
</dbReference>
<dbReference type="AlphaFoldDB" id="A0AA96JVD4"/>
<dbReference type="KEGG" id="nall:PP769_12480"/>
<dbReference type="NCBIfam" id="TIGR00377">
    <property type="entry name" value="ant_ant_sig"/>
    <property type="match status" value="1"/>
</dbReference>
<dbReference type="PROSITE" id="PS50801">
    <property type="entry name" value="STAS"/>
    <property type="match status" value="1"/>
</dbReference>
<dbReference type="PANTHER" id="PTHR33495:SF2">
    <property type="entry name" value="ANTI-SIGMA FACTOR ANTAGONIST TM_1081-RELATED"/>
    <property type="match status" value="1"/>
</dbReference>
<organism evidence="4 5">
    <name type="scientific">Candidatus Nitrospira allomarina</name>
    <dbReference type="NCBI Taxonomy" id="3020900"/>
    <lineage>
        <taxon>Bacteria</taxon>
        <taxon>Pseudomonadati</taxon>
        <taxon>Nitrospirota</taxon>
        <taxon>Nitrospiria</taxon>
        <taxon>Nitrospirales</taxon>
        <taxon>Nitrospiraceae</taxon>
        <taxon>Nitrospira</taxon>
    </lineage>
</organism>
<proteinExistence type="inferred from homology"/>
<evidence type="ECO:0000256" key="1">
    <source>
        <dbReference type="ARBA" id="ARBA00009013"/>
    </source>
</evidence>
<keyword evidence="5" id="KW-1185">Reference proteome</keyword>
<gene>
    <name evidence="4" type="ORF">PP769_12480</name>
</gene>
<dbReference type="GO" id="GO:0043856">
    <property type="term" value="F:anti-sigma factor antagonist activity"/>
    <property type="evidence" value="ECO:0007669"/>
    <property type="project" value="InterPro"/>
</dbReference>
<comment type="similarity">
    <text evidence="1 2">Belongs to the anti-sigma-factor antagonist family.</text>
</comment>
<dbReference type="RefSeq" id="WP_312640571.1">
    <property type="nucleotide sequence ID" value="NZ_CP116967.1"/>
</dbReference>